<accession>A0ABS7ZSX9</accession>
<organism evidence="2 3">
    <name type="scientific">Thalassolituus marinus</name>
    <dbReference type="NCBI Taxonomy" id="671053"/>
    <lineage>
        <taxon>Bacteria</taxon>
        <taxon>Pseudomonadati</taxon>
        <taxon>Pseudomonadota</taxon>
        <taxon>Gammaproteobacteria</taxon>
        <taxon>Oceanospirillales</taxon>
        <taxon>Oceanospirillaceae</taxon>
        <taxon>Thalassolituus</taxon>
    </lineage>
</organism>
<sequence length="207" mass="23382">MKFTPELSFAGGRVRPLTYDDADVLLAIYQQPEIPGQRVPDNKDQMTRMVDYSVQMAATQRGMIWLLEVGADDVYEVQGMVSAYDWQPSNLRVMMRVDGLPVLSDEHRAAALQTCMDFMAQKYHLRNFAYQWIAGQKDSIKSVLETVGFTAAARLRDGWRMGDSEFADVIQYHLLRAEAKPVPGRLGEQDNPGQNLEKSFSNKDGEA</sequence>
<comment type="caution">
    <text evidence="2">The sequence shown here is derived from an EMBL/GenBank/DDBJ whole genome shotgun (WGS) entry which is preliminary data.</text>
</comment>
<evidence type="ECO:0008006" key="4">
    <source>
        <dbReference type="Google" id="ProtNLM"/>
    </source>
</evidence>
<proteinExistence type="predicted"/>
<name>A0ABS7ZSX9_9GAMM</name>
<dbReference type="EMBL" id="JAEDAH010000094">
    <property type="protein sequence ID" value="MCA6064858.1"/>
    <property type="molecule type" value="Genomic_DNA"/>
</dbReference>
<dbReference type="Proteomes" id="UP000714380">
    <property type="component" value="Unassembled WGS sequence"/>
</dbReference>
<dbReference type="InterPro" id="IPR016181">
    <property type="entry name" value="Acyl_CoA_acyltransferase"/>
</dbReference>
<protein>
    <recommendedName>
        <fullName evidence="4">N-acetyltransferase domain-containing protein</fullName>
    </recommendedName>
</protein>
<feature type="region of interest" description="Disordered" evidence="1">
    <location>
        <begin position="181"/>
        <end position="207"/>
    </location>
</feature>
<keyword evidence="3" id="KW-1185">Reference proteome</keyword>
<gene>
    <name evidence="2" type="ORF">I9W95_14690</name>
</gene>
<dbReference type="Gene3D" id="3.40.630.30">
    <property type="match status" value="1"/>
</dbReference>
<reference evidence="2 3" key="1">
    <citation type="submission" date="2020-12" db="EMBL/GenBank/DDBJ databases">
        <title>Novel Thalassolituus-related marine hydrocarbonoclastic bacteria mediated algae-derived hydrocarbons mineralization in twilight zone of the northern South China Sea.</title>
        <authorList>
            <person name="Dong C."/>
        </authorList>
    </citation>
    <scope>NUCLEOTIDE SEQUENCE [LARGE SCALE GENOMIC DNA]</scope>
    <source>
        <strain evidence="2 3">IMCC1826</strain>
    </source>
</reference>
<evidence type="ECO:0000313" key="2">
    <source>
        <dbReference type="EMBL" id="MCA6064858.1"/>
    </source>
</evidence>
<dbReference type="RefSeq" id="WP_225676234.1">
    <property type="nucleotide sequence ID" value="NZ_JAEDAH010000094.1"/>
</dbReference>
<evidence type="ECO:0000256" key="1">
    <source>
        <dbReference type="SAM" id="MobiDB-lite"/>
    </source>
</evidence>
<evidence type="ECO:0000313" key="3">
    <source>
        <dbReference type="Proteomes" id="UP000714380"/>
    </source>
</evidence>
<dbReference type="SUPFAM" id="SSF55729">
    <property type="entry name" value="Acyl-CoA N-acyltransferases (Nat)"/>
    <property type="match status" value="1"/>
</dbReference>